<feature type="domain" description="Peptidase M48" evidence="8">
    <location>
        <begin position="72"/>
        <end position="259"/>
    </location>
</feature>
<keyword evidence="2" id="KW-0479">Metal-binding</keyword>
<dbReference type="InterPro" id="IPR051156">
    <property type="entry name" value="Mito/Outer_Membr_Metalloprot"/>
</dbReference>
<dbReference type="Gene3D" id="3.30.2010.10">
    <property type="entry name" value="Metalloproteases ('zincins'), catalytic domain"/>
    <property type="match status" value="1"/>
</dbReference>
<evidence type="ECO:0000256" key="6">
    <source>
        <dbReference type="RuleBase" id="RU003983"/>
    </source>
</evidence>
<evidence type="ECO:0000256" key="5">
    <source>
        <dbReference type="ARBA" id="ARBA00023049"/>
    </source>
</evidence>
<proteinExistence type="inferred from homology"/>
<sequence>MKKFIVVSVLLLFLCSCQNVDINKALDITFTTIQVTEKAARPISDEEEYYVGRAVAARLLQSYPLYEDPELTRYINLIGETIALHSEKPFTYGGYHFAVLNSNEINAFACPGGIILITKGIIKLAQNEDEIAAILAHEIAHINHRDGINSIKQARWTEALTIIGTKAARQFGSEELVRLVNIFEGSVDDVVKTLVVNGYSRTQEYSADESALLYLAKAGYDPRALINVLERLKKSTTAYGTGIFKTHPQPDDRINNLKDKLPSVSVDLNLFKKRVQRFRFFVKN</sequence>
<dbReference type="GO" id="GO:0046872">
    <property type="term" value="F:metal ion binding"/>
    <property type="evidence" value="ECO:0007669"/>
    <property type="project" value="UniProtKB-KW"/>
</dbReference>
<name>A0A2J6WNH1_9BACT</name>
<dbReference type="GO" id="GO:0016020">
    <property type="term" value="C:membrane"/>
    <property type="evidence" value="ECO:0007669"/>
    <property type="project" value="TreeGrafter"/>
</dbReference>
<dbReference type="GO" id="GO:0004222">
    <property type="term" value="F:metalloendopeptidase activity"/>
    <property type="evidence" value="ECO:0007669"/>
    <property type="project" value="InterPro"/>
</dbReference>
<dbReference type="Pfam" id="PF01435">
    <property type="entry name" value="Peptidase_M48"/>
    <property type="match status" value="1"/>
</dbReference>
<accession>A0A2J6WNH1</accession>
<dbReference type="Proteomes" id="UP000242288">
    <property type="component" value="Unassembled WGS sequence"/>
</dbReference>
<dbReference type="PANTHER" id="PTHR22726:SF1">
    <property type="entry name" value="METALLOENDOPEPTIDASE OMA1, MITOCHONDRIAL"/>
    <property type="match status" value="1"/>
</dbReference>
<evidence type="ECO:0000256" key="1">
    <source>
        <dbReference type="ARBA" id="ARBA00022670"/>
    </source>
</evidence>
<dbReference type="AlphaFoldDB" id="A0A2J6WNH1"/>
<keyword evidence="5 6" id="KW-0482">Metalloprotease</keyword>
<comment type="cofactor">
    <cofactor evidence="6">
        <name>Zn(2+)</name>
        <dbReference type="ChEBI" id="CHEBI:29105"/>
    </cofactor>
    <text evidence="6">Binds 1 zinc ion per subunit.</text>
</comment>
<gene>
    <name evidence="9" type="ORF">C0186_02875</name>
</gene>
<dbReference type="InterPro" id="IPR001915">
    <property type="entry name" value="Peptidase_M48"/>
</dbReference>
<keyword evidence="1 6" id="KW-0645">Protease</keyword>
<comment type="caution">
    <text evidence="9">The sequence shown here is derived from an EMBL/GenBank/DDBJ whole genome shotgun (WGS) entry which is preliminary data.</text>
</comment>
<dbReference type="PROSITE" id="PS51257">
    <property type="entry name" value="PROKAR_LIPOPROTEIN"/>
    <property type="match status" value="1"/>
</dbReference>
<evidence type="ECO:0000256" key="4">
    <source>
        <dbReference type="ARBA" id="ARBA00022833"/>
    </source>
</evidence>
<dbReference type="PANTHER" id="PTHR22726">
    <property type="entry name" value="METALLOENDOPEPTIDASE OMA1"/>
    <property type="match status" value="1"/>
</dbReference>
<keyword evidence="3 6" id="KW-0378">Hydrolase</keyword>
<evidence type="ECO:0000313" key="9">
    <source>
        <dbReference type="EMBL" id="PMP71799.1"/>
    </source>
</evidence>
<organism evidence="9 10">
    <name type="scientific">Thermodesulfovibrio aggregans</name>
    <dbReference type="NCBI Taxonomy" id="86166"/>
    <lineage>
        <taxon>Bacteria</taxon>
        <taxon>Pseudomonadati</taxon>
        <taxon>Nitrospirota</taxon>
        <taxon>Thermodesulfovibrionia</taxon>
        <taxon>Thermodesulfovibrionales</taxon>
        <taxon>Thermodesulfovibrionaceae</taxon>
        <taxon>Thermodesulfovibrio</taxon>
    </lineage>
</organism>
<evidence type="ECO:0000256" key="2">
    <source>
        <dbReference type="ARBA" id="ARBA00022723"/>
    </source>
</evidence>
<evidence type="ECO:0000256" key="3">
    <source>
        <dbReference type="ARBA" id="ARBA00022801"/>
    </source>
</evidence>
<evidence type="ECO:0000256" key="7">
    <source>
        <dbReference type="SAM" id="SignalP"/>
    </source>
</evidence>
<keyword evidence="7" id="KW-0732">Signal</keyword>
<dbReference type="EMBL" id="PNIO01000022">
    <property type="protein sequence ID" value="PMP71799.1"/>
    <property type="molecule type" value="Genomic_DNA"/>
</dbReference>
<evidence type="ECO:0000259" key="8">
    <source>
        <dbReference type="Pfam" id="PF01435"/>
    </source>
</evidence>
<evidence type="ECO:0000313" key="10">
    <source>
        <dbReference type="Proteomes" id="UP000242288"/>
    </source>
</evidence>
<reference evidence="9 10" key="1">
    <citation type="submission" date="2018-01" db="EMBL/GenBank/DDBJ databases">
        <title>Metagenomic assembled genomes from two thermal pools in the Uzon Caldera, Kamchatka, Russia.</title>
        <authorList>
            <person name="Wilkins L."/>
            <person name="Ettinger C."/>
        </authorList>
    </citation>
    <scope>NUCLEOTIDE SEQUENCE [LARGE SCALE GENOMIC DNA]</scope>
    <source>
        <strain evidence="9">ZAV-04</strain>
    </source>
</reference>
<feature type="signal peptide" evidence="7">
    <location>
        <begin position="1"/>
        <end position="19"/>
    </location>
</feature>
<protein>
    <submittedName>
        <fullName evidence="9">Peptidase M48</fullName>
    </submittedName>
</protein>
<comment type="similarity">
    <text evidence="6">Belongs to the peptidase M48 family.</text>
</comment>
<keyword evidence="4 6" id="KW-0862">Zinc</keyword>
<feature type="chain" id="PRO_5014362530" evidence="7">
    <location>
        <begin position="20"/>
        <end position="284"/>
    </location>
</feature>
<dbReference type="GO" id="GO:0051603">
    <property type="term" value="P:proteolysis involved in protein catabolic process"/>
    <property type="evidence" value="ECO:0007669"/>
    <property type="project" value="TreeGrafter"/>
</dbReference>